<accession>A0ABP9WI98</accession>
<feature type="transmembrane region" description="Helical" evidence="3">
    <location>
        <begin position="42"/>
        <end position="67"/>
    </location>
</feature>
<comment type="caution">
    <text evidence="4">The sequence shown here is derived from an EMBL/GenBank/DDBJ whole genome shotgun (WGS) entry which is preliminary data.</text>
</comment>
<feature type="compositionally biased region" description="Basic and acidic residues" evidence="2">
    <location>
        <begin position="1"/>
        <end position="19"/>
    </location>
</feature>
<keyword evidence="3" id="KW-0472">Membrane</keyword>
<feature type="compositionally biased region" description="Pro residues" evidence="2">
    <location>
        <begin position="20"/>
        <end position="35"/>
    </location>
</feature>
<dbReference type="InterPro" id="IPR025101">
    <property type="entry name" value="DUF4012"/>
</dbReference>
<dbReference type="RefSeq" id="WP_345379904.1">
    <property type="nucleotide sequence ID" value="NZ_BAABRR010000010.1"/>
</dbReference>
<sequence>MGRDDARAGEDSPRAESPHEPPPATPLPATPPPRQPSKRAGLAHGIGLTLAFLTTAALLVTAALLAYDATRLQRAATDLETHAQAARDALEDRDAPALAREVEALEVAATAASESTDGPHWWLAARTPWIRDQAIPLRTAGAAAHAIATQALAPLSDTAARHDGGLDSIATLQFENGRLDPAMLEPFREPLAQAAQTLRDQQQRLRDAATEYTLPPIGDPLARLAAQLDDLAAQLQNAHVTAELLPGMLGEQGDRTYLIAVQNNAEPRATGGIPASLIEVTASDGTLTLGGFTPSYTLTGPAGHATATLTDDELALFSARMSRFPQDATFTPEFPRAAQVLLDFWEAAHGTRPDGVLAIDPVALGWLLDDAPVTQVPPFEIAGDTLASIMLADAYLAFPDPGDSDAFFARASSALFETLLEEGPSADGIDRAIEGGRLMLYSDRPAEQELLATTPLGGTFLSRTDALGVFLNDGSGSKIGYYVDTAVTLTDHLCTDGRLAAQTLEITLTHTFDGDLAALPSYVSGGGNFVPDGEFHANVLVYPSAGMGVTAMTRDGEPGFLAPHTHDGRPMSQARVDLAPGGSTTLTYDLTATAVAAPPTLVLTPGPREATADRVTEAAAGC</sequence>
<reference evidence="4 5" key="1">
    <citation type="submission" date="2024-02" db="EMBL/GenBank/DDBJ databases">
        <title>Lysinimicrobium sediminis NBRC 112286.</title>
        <authorList>
            <person name="Ichikawa N."/>
            <person name="Katano-Makiyama Y."/>
            <person name="Hidaka K."/>
        </authorList>
    </citation>
    <scope>NUCLEOTIDE SEQUENCE [LARGE SCALE GENOMIC DNA]</scope>
    <source>
        <strain evidence="4 5">NBRC 112286</strain>
    </source>
</reference>
<protein>
    <recommendedName>
        <fullName evidence="6">DUF4012 domain-containing protein</fullName>
    </recommendedName>
</protein>
<dbReference type="Pfam" id="PF13196">
    <property type="entry name" value="DUF4012"/>
    <property type="match status" value="1"/>
</dbReference>
<evidence type="ECO:0000256" key="3">
    <source>
        <dbReference type="SAM" id="Phobius"/>
    </source>
</evidence>
<keyword evidence="5" id="KW-1185">Reference proteome</keyword>
<evidence type="ECO:0008006" key="6">
    <source>
        <dbReference type="Google" id="ProtNLM"/>
    </source>
</evidence>
<dbReference type="Proteomes" id="UP001426770">
    <property type="component" value="Unassembled WGS sequence"/>
</dbReference>
<evidence type="ECO:0000256" key="2">
    <source>
        <dbReference type="SAM" id="MobiDB-lite"/>
    </source>
</evidence>
<feature type="coiled-coil region" evidence="1">
    <location>
        <begin position="191"/>
        <end position="241"/>
    </location>
</feature>
<feature type="region of interest" description="Disordered" evidence="2">
    <location>
        <begin position="1"/>
        <end position="40"/>
    </location>
</feature>
<gene>
    <name evidence="4" type="ORF">Lsed01_02003</name>
</gene>
<keyword evidence="1" id="KW-0175">Coiled coil</keyword>
<evidence type="ECO:0000313" key="4">
    <source>
        <dbReference type="EMBL" id="GAA5519552.1"/>
    </source>
</evidence>
<evidence type="ECO:0000256" key="1">
    <source>
        <dbReference type="SAM" id="Coils"/>
    </source>
</evidence>
<keyword evidence="3" id="KW-1133">Transmembrane helix</keyword>
<proteinExistence type="predicted"/>
<dbReference type="EMBL" id="BAABRR010000010">
    <property type="protein sequence ID" value="GAA5519552.1"/>
    <property type="molecule type" value="Genomic_DNA"/>
</dbReference>
<keyword evidence="3" id="KW-0812">Transmembrane</keyword>
<organism evidence="4 5">
    <name type="scientific">Demequina sediminis</name>
    <dbReference type="NCBI Taxonomy" id="1930058"/>
    <lineage>
        <taxon>Bacteria</taxon>
        <taxon>Bacillati</taxon>
        <taxon>Actinomycetota</taxon>
        <taxon>Actinomycetes</taxon>
        <taxon>Micrococcales</taxon>
        <taxon>Demequinaceae</taxon>
        <taxon>Demequina</taxon>
    </lineage>
</organism>
<evidence type="ECO:0000313" key="5">
    <source>
        <dbReference type="Proteomes" id="UP001426770"/>
    </source>
</evidence>
<name>A0ABP9WI98_9MICO</name>